<proteinExistence type="predicted"/>
<dbReference type="AlphaFoldDB" id="A0A8S3QCM4"/>
<evidence type="ECO:0000313" key="2">
    <source>
        <dbReference type="EMBL" id="CAG2192264.1"/>
    </source>
</evidence>
<feature type="compositionally biased region" description="Basic and acidic residues" evidence="1">
    <location>
        <begin position="390"/>
        <end position="403"/>
    </location>
</feature>
<evidence type="ECO:0000313" key="3">
    <source>
        <dbReference type="Proteomes" id="UP000683360"/>
    </source>
</evidence>
<comment type="caution">
    <text evidence="2">The sequence shown here is derived from an EMBL/GenBank/DDBJ whole genome shotgun (WGS) entry which is preliminary data.</text>
</comment>
<sequence length="568" mass="65839">MSGLCKKCDCKVSEEEQQGTCTVCLGFKECDCKDSEEEQQRTCTGMSGFLRSDCKDSWRKNKQRTCTGMSGFWRSVKMEEDNEHVQVCRSGTRERTTTNMYRYVQFKESDCKDSEEEQQRTCTGMSEFKECDCKDQEEQQRTFTGMSGVLFYAQYVLSKDSEEEQQRTCTGVIVKRLEEEITNEMYRSVIVKLGGRNNNEHVQVCLGFKKCDCKDWKKNNKEHVQVCLGYKKSDCKDSEEEQQGICTGVIVKTRRKNNNEHVQVCLGFKSVIVKIGKKNNNEHVQVCLGFKEWDCKDSEEEQQRTCTDSEEEQQGTCTGMSGFKGGDCKNSEEEQQETCTGSFVIVKTRRKNNNEHVQVCLGFKECDCKTRKKNNNEHVQDVWVSEEEQQEHVGTKDSEEEQQRTCTVGGRTTTNMYRVCLGFKCSVKTRRKNNKERNTGMSRFNCKVGGRLQIIWVFKDSEEEQQICTGCLGLRCDCKDSEEEQQGTCTDKRYTGIPEFWSVIRARRKNNKEHLQVCLGFKIVIVKTRRKNNNEHPQVCLGFKKCDCKDSEEEQKRTCTEYVWVLEV</sequence>
<gene>
    <name evidence="2" type="ORF">MEDL_7440</name>
</gene>
<name>A0A8S3QCM4_MYTED</name>
<dbReference type="EMBL" id="CAJPWZ010000381">
    <property type="protein sequence ID" value="CAG2192264.1"/>
    <property type="molecule type" value="Genomic_DNA"/>
</dbReference>
<dbReference type="Proteomes" id="UP000683360">
    <property type="component" value="Unassembled WGS sequence"/>
</dbReference>
<reference evidence="2" key="1">
    <citation type="submission" date="2021-03" db="EMBL/GenBank/DDBJ databases">
        <authorList>
            <person name="Bekaert M."/>
        </authorList>
    </citation>
    <scope>NUCLEOTIDE SEQUENCE</scope>
</reference>
<protein>
    <submittedName>
        <fullName evidence="2">Uncharacterized protein</fullName>
    </submittedName>
</protein>
<keyword evidence="3" id="KW-1185">Reference proteome</keyword>
<feature type="region of interest" description="Disordered" evidence="1">
    <location>
        <begin position="387"/>
        <end position="407"/>
    </location>
</feature>
<organism evidence="2 3">
    <name type="scientific">Mytilus edulis</name>
    <name type="common">Blue mussel</name>
    <dbReference type="NCBI Taxonomy" id="6550"/>
    <lineage>
        <taxon>Eukaryota</taxon>
        <taxon>Metazoa</taxon>
        <taxon>Spiralia</taxon>
        <taxon>Lophotrochozoa</taxon>
        <taxon>Mollusca</taxon>
        <taxon>Bivalvia</taxon>
        <taxon>Autobranchia</taxon>
        <taxon>Pteriomorphia</taxon>
        <taxon>Mytilida</taxon>
        <taxon>Mytiloidea</taxon>
        <taxon>Mytilidae</taxon>
        <taxon>Mytilinae</taxon>
        <taxon>Mytilus</taxon>
    </lineage>
</organism>
<accession>A0A8S3QCM4</accession>
<evidence type="ECO:0000256" key="1">
    <source>
        <dbReference type="SAM" id="MobiDB-lite"/>
    </source>
</evidence>